<keyword evidence="1" id="KW-1133">Transmembrane helix</keyword>
<gene>
    <name evidence="2" type="ORF">S01H4_46040</name>
</gene>
<feature type="non-terminal residue" evidence="2">
    <location>
        <position position="50"/>
    </location>
</feature>
<organism evidence="2">
    <name type="scientific">marine sediment metagenome</name>
    <dbReference type="NCBI Taxonomy" id="412755"/>
    <lineage>
        <taxon>unclassified sequences</taxon>
        <taxon>metagenomes</taxon>
        <taxon>ecological metagenomes</taxon>
    </lineage>
</organism>
<keyword evidence="1" id="KW-0472">Membrane</keyword>
<sequence length="50" mass="5511">MVITPEIQILLSVVSVAIFIALILILNFRKKGTQKVLIWILSIAFGALMA</sequence>
<protein>
    <submittedName>
        <fullName evidence="2">Uncharacterized protein</fullName>
    </submittedName>
</protein>
<keyword evidence="1" id="KW-0812">Transmembrane</keyword>
<name>X1C8A7_9ZZZZ</name>
<dbReference type="EMBL" id="BART01025683">
    <property type="protein sequence ID" value="GAH03612.1"/>
    <property type="molecule type" value="Genomic_DNA"/>
</dbReference>
<dbReference type="AlphaFoldDB" id="X1C8A7"/>
<evidence type="ECO:0000313" key="2">
    <source>
        <dbReference type="EMBL" id="GAH03612.1"/>
    </source>
</evidence>
<accession>X1C8A7</accession>
<comment type="caution">
    <text evidence="2">The sequence shown here is derived from an EMBL/GenBank/DDBJ whole genome shotgun (WGS) entry which is preliminary data.</text>
</comment>
<proteinExistence type="predicted"/>
<reference evidence="2" key="1">
    <citation type="journal article" date="2014" name="Front. Microbiol.">
        <title>High frequency of phylogenetically diverse reductive dehalogenase-homologous genes in deep subseafloor sedimentary metagenomes.</title>
        <authorList>
            <person name="Kawai M."/>
            <person name="Futagami T."/>
            <person name="Toyoda A."/>
            <person name="Takaki Y."/>
            <person name="Nishi S."/>
            <person name="Hori S."/>
            <person name="Arai W."/>
            <person name="Tsubouchi T."/>
            <person name="Morono Y."/>
            <person name="Uchiyama I."/>
            <person name="Ito T."/>
            <person name="Fujiyama A."/>
            <person name="Inagaki F."/>
            <person name="Takami H."/>
        </authorList>
    </citation>
    <scope>NUCLEOTIDE SEQUENCE</scope>
    <source>
        <strain evidence="2">Expedition CK06-06</strain>
    </source>
</reference>
<feature type="transmembrane region" description="Helical" evidence="1">
    <location>
        <begin position="7"/>
        <end position="26"/>
    </location>
</feature>
<evidence type="ECO:0000256" key="1">
    <source>
        <dbReference type="SAM" id="Phobius"/>
    </source>
</evidence>